<sequence length="58" mass="6912">MYEQEECSENEERPANIEKLANKEPTNEEIKDTFILLEEKILKIKELLNLDVTIFKMI</sequence>
<proteinExistence type="predicted"/>
<gene>
    <name evidence="1" type="ORF">SPELUC_LOCUS4357</name>
</gene>
<reference evidence="1" key="1">
    <citation type="submission" date="2021-06" db="EMBL/GenBank/DDBJ databases">
        <authorList>
            <person name="Kallberg Y."/>
            <person name="Tangrot J."/>
            <person name="Rosling A."/>
        </authorList>
    </citation>
    <scope>NUCLEOTIDE SEQUENCE</scope>
    <source>
        <strain evidence="1">28 12/20/2015</strain>
    </source>
</reference>
<protein>
    <submittedName>
        <fullName evidence="1">9578_t:CDS:1</fullName>
    </submittedName>
</protein>
<evidence type="ECO:0000313" key="1">
    <source>
        <dbReference type="EMBL" id="CAG8530841.1"/>
    </source>
</evidence>
<evidence type="ECO:0000313" key="2">
    <source>
        <dbReference type="Proteomes" id="UP000789366"/>
    </source>
</evidence>
<dbReference type="EMBL" id="CAJVPW010003855">
    <property type="protein sequence ID" value="CAG8530841.1"/>
    <property type="molecule type" value="Genomic_DNA"/>
</dbReference>
<keyword evidence="2" id="KW-1185">Reference proteome</keyword>
<comment type="caution">
    <text evidence="1">The sequence shown here is derived from an EMBL/GenBank/DDBJ whole genome shotgun (WGS) entry which is preliminary data.</text>
</comment>
<accession>A0ACA9LKI4</accession>
<name>A0ACA9LKI4_9GLOM</name>
<organism evidence="1 2">
    <name type="scientific">Cetraspora pellucida</name>
    <dbReference type="NCBI Taxonomy" id="1433469"/>
    <lineage>
        <taxon>Eukaryota</taxon>
        <taxon>Fungi</taxon>
        <taxon>Fungi incertae sedis</taxon>
        <taxon>Mucoromycota</taxon>
        <taxon>Glomeromycotina</taxon>
        <taxon>Glomeromycetes</taxon>
        <taxon>Diversisporales</taxon>
        <taxon>Gigasporaceae</taxon>
        <taxon>Cetraspora</taxon>
    </lineage>
</organism>
<dbReference type="Proteomes" id="UP000789366">
    <property type="component" value="Unassembled WGS sequence"/>
</dbReference>